<dbReference type="RefSeq" id="WP_344249675.1">
    <property type="nucleotide sequence ID" value="NZ_BAAAPM010000008.1"/>
</dbReference>
<feature type="compositionally biased region" description="Basic and acidic residues" evidence="3">
    <location>
        <begin position="204"/>
        <end position="213"/>
    </location>
</feature>
<keyword evidence="2" id="KW-0012">Acyltransferase</keyword>
<dbReference type="CDD" id="cd04301">
    <property type="entry name" value="NAT_SF"/>
    <property type="match status" value="1"/>
</dbReference>
<dbReference type="InterPro" id="IPR050832">
    <property type="entry name" value="Bact_Acetyltransf"/>
</dbReference>
<keyword evidence="1" id="KW-0808">Transferase</keyword>
<dbReference type="InterPro" id="IPR000182">
    <property type="entry name" value="GNAT_dom"/>
</dbReference>
<evidence type="ECO:0000313" key="5">
    <source>
        <dbReference type="EMBL" id="GAA1734795.1"/>
    </source>
</evidence>
<dbReference type="SUPFAM" id="SSF55729">
    <property type="entry name" value="Acyl-CoA N-acyltransferases (Nat)"/>
    <property type="match status" value="1"/>
</dbReference>
<dbReference type="Pfam" id="PF00583">
    <property type="entry name" value="Acetyltransf_1"/>
    <property type="match status" value="1"/>
</dbReference>
<evidence type="ECO:0000259" key="4">
    <source>
        <dbReference type="PROSITE" id="PS51186"/>
    </source>
</evidence>
<accession>A0ABN2JPR6</accession>
<feature type="region of interest" description="Disordered" evidence="3">
    <location>
        <begin position="156"/>
        <end position="178"/>
    </location>
</feature>
<dbReference type="PANTHER" id="PTHR43877:SF1">
    <property type="entry name" value="ACETYLTRANSFERASE"/>
    <property type="match status" value="1"/>
</dbReference>
<keyword evidence="6" id="KW-1185">Reference proteome</keyword>
<gene>
    <name evidence="5" type="ORF">GCM10009809_32530</name>
</gene>
<dbReference type="Proteomes" id="UP001501138">
    <property type="component" value="Unassembled WGS sequence"/>
</dbReference>
<dbReference type="PANTHER" id="PTHR43877">
    <property type="entry name" value="AMINOALKYLPHOSPHONATE N-ACETYLTRANSFERASE-RELATED-RELATED"/>
    <property type="match status" value="1"/>
</dbReference>
<evidence type="ECO:0000256" key="2">
    <source>
        <dbReference type="ARBA" id="ARBA00023315"/>
    </source>
</evidence>
<feature type="domain" description="N-acetyltransferase" evidence="4">
    <location>
        <begin position="5"/>
        <end position="163"/>
    </location>
</feature>
<reference evidence="5 6" key="1">
    <citation type="journal article" date="2019" name="Int. J. Syst. Evol. Microbiol.">
        <title>The Global Catalogue of Microorganisms (GCM) 10K type strain sequencing project: providing services to taxonomists for standard genome sequencing and annotation.</title>
        <authorList>
            <consortium name="The Broad Institute Genomics Platform"/>
            <consortium name="The Broad Institute Genome Sequencing Center for Infectious Disease"/>
            <person name="Wu L."/>
            <person name="Ma J."/>
        </authorList>
    </citation>
    <scope>NUCLEOTIDE SEQUENCE [LARGE SCALE GENOMIC DNA]</scope>
    <source>
        <strain evidence="5 6">JCM 15589</strain>
    </source>
</reference>
<organism evidence="5 6">
    <name type="scientific">Isoptericola hypogeus</name>
    <dbReference type="NCBI Taxonomy" id="300179"/>
    <lineage>
        <taxon>Bacteria</taxon>
        <taxon>Bacillati</taxon>
        <taxon>Actinomycetota</taxon>
        <taxon>Actinomycetes</taxon>
        <taxon>Micrococcales</taxon>
        <taxon>Promicromonosporaceae</taxon>
        <taxon>Isoptericola</taxon>
    </lineage>
</organism>
<feature type="region of interest" description="Disordered" evidence="3">
    <location>
        <begin position="193"/>
        <end position="250"/>
    </location>
</feature>
<dbReference type="EMBL" id="BAAAPM010000008">
    <property type="protein sequence ID" value="GAA1734795.1"/>
    <property type="molecule type" value="Genomic_DNA"/>
</dbReference>
<dbReference type="InterPro" id="IPR016181">
    <property type="entry name" value="Acyl_CoA_acyltransferase"/>
</dbReference>
<evidence type="ECO:0000256" key="3">
    <source>
        <dbReference type="SAM" id="MobiDB-lite"/>
    </source>
</evidence>
<proteinExistence type="predicted"/>
<dbReference type="Gene3D" id="3.40.630.30">
    <property type="match status" value="1"/>
</dbReference>
<sequence length="250" mass="26138">MRAAVEVRPADRDDLAAVARLAAEAVEESPTAVQAAQAEPARLIEHLSVLMGSGGCVLVAVHEGEACGFLVVRVIEPQLFARTASAYVDAVYVTPRTRRRGVGHALLAAAAAIAAERGAEQVYCAPAPGARGMQRFLARLGFAPAAGHRVVATTGLQRRLAQEGPQSSRGTRMSRREATRAAIEDLVARRRRARDAGLPTGPVDLRDFQEQREAMLSAGSEHGGDRQGGEGTLAGGASLDGATRSESVGS</sequence>
<evidence type="ECO:0000256" key="1">
    <source>
        <dbReference type="ARBA" id="ARBA00022679"/>
    </source>
</evidence>
<name>A0ABN2JPR6_9MICO</name>
<comment type="caution">
    <text evidence="5">The sequence shown here is derived from an EMBL/GenBank/DDBJ whole genome shotgun (WGS) entry which is preliminary data.</text>
</comment>
<evidence type="ECO:0000313" key="6">
    <source>
        <dbReference type="Proteomes" id="UP001501138"/>
    </source>
</evidence>
<protein>
    <recommendedName>
        <fullName evidence="4">N-acetyltransferase domain-containing protein</fullName>
    </recommendedName>
</protein>
<dbReference type="PROSITE" id="PS51186">
    <property type="entry name" value="GNAT"/>
    <property type="match status" value="1"/>
</dbReference>